<dbReference type="Pfam" id="PF01047">
    <property type="entry name" value="MarR"/>
    <property type="match status" value="1"/>
</dbReference>
<organism evidence="5 6">
    <name type="scientific">Pseudooceanicola spongiae</name>
    <dbReference type="NCBI Taxonomy" id="2613965"/>
    <lineage>
        <taxon>Bacteria</taxon>
        <taxon>Pseudomonadati</taxon>
        <taxon>Pseudomonadota</taxon>
        <taxon>Alphaproteobacteria</taxon>
        <taxon>Rhodobacterales</taxon>
        <taxon>Paracoccaceae</taxon>
        <taxon>Pseudooceanicola</taxon>
    </lineage>
</organism>
<keyword evidence="1" id="KW-0805">Transcription regulation</keyword>
<dbReference type="PANTHER" id="PTHR42756:SF1">
    <property type="entry name" value="TRANSCRIPTIONAL REPRESSOR OF EMRAB OPERON"/>
    <property type="match status" value="1"/>
</dbReference>
<dbReference type="SMART" id="SM00347">
    <property type="entry name" value="HTH_MARR"/>
    <property type="match status" value="1"/>
</dbReference>
<dbReference type="GO" id="GO:0003700">
    <property type="term" value="F:DNA-binding transcription factor activity"/>
    <property type="evidence" value="ECO:0007669"/>
    <property type="project" value="InterPro"/>
</dbReference>
<dbReference type="InterPro" id="IPR036388">
    <property type="entry name" value="WH-like_DNA-bd_sf"/>
</dbReference>
<sequence length="147" mass="16491">MNSIGLMLYETAAMLKREFERSARPYKLTLLQWRVLASLAERDSVTQTDLGAELKAGAMTISDVIERLELAGLVTRETDPADNRAKRVCITPKGAALRLEMRAVAERVYARTLEGIDPADHAATERVLTRIAENLQDRKAPKKELKR</sequence>
<evidence type="ECO:0000259" key="4">
    <source>
        <dbReference type="PROSITE" id="PS50995"/>
    </source>
</evidence>
<accession>A0A7L9WLU7</accession>
<feature type="domain" description="HTH marR-type" evidence="4">
    <location>
        <begin position="1"/>
        <end position="133"/>
    </location>
</feature>
<reference evidence="5 6" key="1">
    <citation type="submission" date="2019-10" db="EMBL/GenBank/DDBJ databases">
        <title>Pseudopuniceibacterium sp. HQ09 islated from Antarctica.</title>
        <authorList>
            <person name="Liao L."/>
            <person name="Su S."/>
            <person name="Chen B."/>
            <person name="Yu Y."/>
        </authorList>
    </citation>
    <scope>NUCLEOTIDE SEQUENCE [LARGE SCALE GENOMIC DNA]</scope>
    <source>
        <strain evidence="5 6">HQ09</strain>
    </source>
</reference>
<dbReference type="PANTHER" id="PTHR42756">
    <property type="entry name" value="TRANSCRIPTIONAL REGULATOR, MARR"/>
    <property type="match status" value="1"/>
</dbReference>
<evidence type="ECO:0000256" key="2">
    <source>
        <dbReference type="ARBA" id="ARBA00023125"/>
    </source>
</evidence>
<dbReference type="RefSeq" id="WP_193079279.1">
    <property type="nucleotide sequence ID" value="NZ_CP045201.1"/>
</dbReference>
<keyword evidence="3" id="KW-0804">Transcription</keyword>
<dbReference type="EMBL" id="CP045201">
    <property type="protein sequence ID" value="QOL81361.1"/>
    <property type="molecule type" value="Genomic_DNA"/>
</dbReference>
<dbReference type="Gene3D" id="1.10.10.10">
    <property type="entry name" value="Winged helix-like DNA-binding domain superfamily/Winged helix DNA-binding domain"/>
    <property type="match status" value="1"/>
</dbReference>
<name>A0A7L9WLU7_9RHOB</name>
<evidence type="ECO:0000256" key="1">
    <source>
        <dbReference type="ARBA" id="ARBA00023015"/>
    </source>
</evidence>
<dbReference type="SUPFAM" id="SSF46785">
    <property type="entry name" value="Winged helix' DNA-binding domain"/>
    <property type="match status" value="1"/>
</dbReference>
<dbReference type="PROSITE" id="PS50995">
    <property type="entry name" value="HTH_MARR_2"/>
    <property type="match status" value="1"/>
</dbReference>
<keyword evidence="6" id="KW-1185">Reference proteome</keyword>
<evidence type="ECO:0000313" key="5">
    <source>
        <dbReference type="EMBL" id="QOL81361.1"/>
    </source>
</evidence>
<dbReference type="GO" id="GO:0003677">
    <property type="term" value="F:DNA binding"/>
    <property type="evidence" value="ECO:0007669"/>
    <property type="project" value="UniProtKB-KW"/>
</dbReference>
<keyword evidence="2" id="KW-0238">DNA-binding</keyword>
<dbReference type="Proteomes" id="UP000594118">
    <property type="component" value="Chromosome"/>
</dbReference>
<evidence type="ECO:0000313" key="6">
    <source>
        <dbReference type="Proteomes" id="UP000594118"/>
    </source>
</evidence>
<dbReference type="AlphaFoldDB" id="A0A7L9WLU7"/>
<dbReference type="InterPro" id="IPR036390">
    <property type="entry name" value="WH_DNA-bd_sf"/>
</dbReference>
<protein>
    <submittedName>
        <fullName evidence="5">MarR family transcriptional regulator</fullName>
    </submittedName>
</protein>
<dbReference type="InterPro" id="IPR000835">
    <property type="entry name" value="HTH_MarR-typ"/>
</dbReference>
<dbReference type="KEGG" id="pshq:F3W81_11370"/>
<proteinExistence type="predicted"/>
<gene>
    <name evidence="5" type="ORF">F3W81_11370</name>
</gene>
<evidence type="ECO:0000256" key="3">
    <source>
        <dbReference type="ARBA" id="ARBA00023163"/>
    </source>
</evidence>